<dbReference type="InterPro" id="IPR015510">
    <property type="entry name" value="PGRP"/>
</dbReference>
<dbReference type="Gene3D" id="3.40.80.10">
    <property type="entry name" value="Peptidoglycan recognition protein-like"/>
    <property type="match status" value="1"/>
</dbReference>
<evidence type="ECO:0000256" key="3">
    <source>
        <dbReference type="SAM" id="MobiDB-lite"/>
    </source>
</evidence>
<dbReference type="SUPFAM" id="SSF55846">
    <property type="entry name" value="N-acetylmuramoyl-L-alanine amidase-like"/>
    <property type="match status" value="1"/>
</dbReference>
<reference evidence="6 7" key="1">
    <citation type="submission" date="2024-04" db="EMBL/GenBank/DDBJ databases">
        <authorList>
            <person name="Waldvogel A.-M."/>
            <person name="Schoenle A."/>
        </authorList>
    </citation>
    <scope>NUCLEOTIDE SEQUENCE [LARGE SCALE GENOMIC DNA]</scope>
</reference>
<evidence type="ECO:0000259" key="5">
    <source>
        <dbReference type="SMART" id="SM00701"/>
    </source>
</evidence>
<keyword evidence="2" id="KW-0391">Immunity</keyword>
<feature type="domain" description="N-acetylmuramoyl-L-alanine amidase" evidence="4">
    <location>
        <begin position="334"/>
        <end position="474"/>
    </location>
</feature>
<organism evidence="6 7">
    <name type="scientific">Knipowitschia caucasica</name>
    <name type="common">Caucasian dwarf goby</name>
    <name type="synonym">Pomatoschistus caucasicus</name>
    <dbReference type="NCBI Taxonomy" id="637954"/>
    <lineage>
        <taxon>Eukaryota</taxon>
        <taxon>Metazoa</taxon>
        <taxon>Chordata</taxon>
        <taxon>Craniata</taxon>
        <taxon>Vertebrata</taxon>
        <taxon>Euteleostomi</taxon>
        <taxon>Actinopterygii</taxon>
        <taxon>Neopterygii</taxon>
        <taxon>Teleostei</taxon>
        <taxon>Neoteleostei</taxon>
        <taxon>Acanthomorphata</taxon>
        <taxon>Gobiaria</taxon>
        <taxon>Gobiiformes</taxon>
        <taxon>Gobioidei</taxon>
        <taxon>Gobiidae</taxon>
        <taxon>Gobiinae</taxon>
        <taxon>Knipowitschia</taxon>
    </lineage>
</organism>
<dbReference type="EMBL" id="OZ035840">
    <property type="protein sequence ID" value="CAL1588655.1"/>
    <property type="molecule type" value="Genomic_DNA"/>
</dbReference>
<dbReference type="AlphaFoldDB" id="A0AAV2KID5"/>
<dbReference type="CDD" id="cd06583">
    <property type="entry name" value="PGRP"/>
    <property type="match status" value="1"/>
</dbReference>
<dbReference type="Proteomes" id="UP001497482">
    <property type="component" value="Chromosome 18"/>
</dbReference>
<feature type="region of interest" description="Disordered" evidence="3">
    <location>
        <begin position="162"/>
        <end position="181"/>
    </location>
</feature>
<comment type="similarity">
    <text evidence="1">Belongs to the N-acetylmuramoyl-L-alanine amidase 2 family.</text>
</comment>
<keyword evidence="7" id="KW-1185">Reference proteome</keyword>
<evidence type="ECO:0000313" key="6">
    <source>
        <dbReference type="EMBL" id="CAL1588655.1"/>
    </source>
</evidence>
<dbReference type="PANTHER" id="PTHR11022">
    <property type="entry name" value="PEPTIDOGLYCAN RECOGNITION PROTEIN"/>
    <property type="match status" value="1"/>
</dbReference>
<dbReference type="InterPro" id="IPR036505">
    <property type="entry name" value="Amidase/PGRP_sf"/>
</dbReference>
<accession>A0AAV2KID5</accession>
<evidence type="ECO:0000256" key="1">
    <source>
        <dbReference type="ARBA" id="ARBA00007553"/>
    </source>
</evidence>
<name>A0AAV2KID5_KNICA</name>
<dbReference type="GO" id="GO:0002376">
    <property type="term" value="P:immune system process"/>
    <property type="evidence" value="ECO:0007669"/>
    <property type="project" value="UniProtKB-KW"/>
</dbReference>
<dbReference type="GO" id="GO:0009253">
    <property type="term" value="P:peptidoglycan catabolic process"/>
    <property type="evidence" value="ECO:0007669"/>
    <property type="project" value="InterPro"/>
</dbReference>
<dbReference type="SMART" id="SM00644">
    <property type="entry name" value="Ami_2"/>
    <property type="match status" value="1"/>
</dbReference>
<dbReference type="Pfam" id="PF01510">
    <property type="entry name" value="Amidase_2"/>
    <property type="match status" value="1"/>
</dbReference>
<evidence type="ECO:0000313" key="7">
    <source>
        <dbReference type="Proteomes" id="UP001497482"/>
    </source>
</evidence>
<dbReference type="GO" id="GO:0008270">
    <property type="term" value="F:zinc ion binding"/>
    <property type="evidence" value="ECO:0007669"/>
    <property type="project" value="InterPro"/>
</dbReference>
<proteinExistence type="inferred from homology"/>
<dbReference type="PANTHER" id="PTHR11022:SF66">
    <property type="entry name" value="N-ACETYLMURAMOYL-L-ALANINE AMIDASE"/>
    <property type="match status" value="1"/>
</dbReference>
<dbReference type="InterPro" id="IPR006619">
    <property type="entry name" value="PGRP_domain_met/bac"/>
</dbReference>
<dbReference type="SMART" id="SM00701">
    <property type="entry name" value="PGRP"/>
    <property type="match status" value="1"/>
</dbReference>
<sequence>MKNIIFGLIILQRGRRLTLRLFQDSSCMMAHTWTCTLLLGVLFTLGIEASFLHMEDFIKEVKELEVGNTDLKPVHVLRALRSASGLTDPFIQHYLGKPKSVSPNYVNVSAYLTSALHHHITADNQELGVVLTADGTTVALRPLLLGIEAGFLRRLRWDVPNRHPNTPVTKKSPRYEDQSPDGCWDSLASPRTFTLTHRPTLLTTAQLNGGMDGVILAREAFKSRSLKLSALLTMYYGQKLDQRGLDAAPCIISQRRRDNFQQLLQSSESVLGVLRMEAVAVAEINKRMKGKRVMRLKEKKQMMSAMNGKIRELVQKYTDCPPIIPRCMWGAEPYKGTPTNLSLPLSFLYIHHTAIPSQPCTSFQQCSVDMRAMQRFHQEERGWDDIGYSFVAGSDGYIYEGRGWHWQGAHTLGHNSIGFGVSFIGDYSHALPSTHSMELVREKLAFCGVQGGRLVDRFVVHGHRQVVLHTSCPGDALYSEIQTWEHFGNVTKHRAVLCISGSDHRHGPQSLETLHSLLPPPGQVKGPQSAPCRLTSSLWVTILLSGRDHGA</sequence>
<protein>
    <submittedName>
        <fullName evidence="6">Uncharacterized protein</fullName>
    </submittedName>
</protein>
<gene>
    <name evidence="6" type="ORF">KC01_LOCUS18414</name>
</gene>
<dbReference type="GO" id="GO:0008745">
    <property type="term" value="F:N-acetylmuramoyl-L-alanine amidase activity"/>
    <property type="evidence" value="ECO:0007669"/>
    <property type="project" value="InterPro"/>
</dbReference>
<evidence type="ECO:0000259" key="4">
    <source>
        <dbReference type="SMART" id="SM00644"/>
    </source>
</evidence>
<feature type="domain" description="Peptidoglycan recognition protein family" evidence="5">
    <location>
        <begin position="321"/>
        <end position="467"/>
    </location>
</feature>
<dbReference type="FunFam" id="3.40.80.10:FF:000001">
    <property type="entry name" value="Peptidoglycan recognition protein 1"/>
    <property type="match status" value="1"/>
</dbReference>
<evidence type="ECO:0000256" key="2">
    <source>
        <dbReference type="ARBA" id="ARBA00022859"/>
    </source>
</evidence>
<dbReference type="InterPro" id="IPR002502">
    <property type="entry name" value="Amidase_domain"/>
</dbReference>